<dbReference type="PANTHER" id="PTHR13555:SF36">
    <property type="entry name" value="ZINC FINGER C2HC DOMAIN-CONTAINING PROTEIN 1B"/>
    <property type="match status" value="1"/>
</dbReference>
<evidence type="ECO:0000256" key="2">
    <source>
        <dbReference type="ARBA" id="ARBA00022737"/>
    </source>
</evidence>
<dbReference type="PROSITE" id="PS52027">
    <property type="entry name" value="ZF_C2HC_C3H"/>
    <property type="match status" value="2"/>
</dbReference>
<evidence type="ECO:0000313" key="9">
    <source>
        <dbReference type="Proteomes" id="UP001174909"/>
    </source>
</evidence>
<dbReference type="InterPro" id="IPR049899">
    <property type="entry name" value="Znf_C2HC_C3H"/>
</dbReference>
<feature type="compositionally biased region" description="Gly residues" evidence="6">
    <location>
        <begin position="238"/>
        <end position="248"/>
    </location>
</feature>
<feature type="domain" description="C2HC/C3H-type" evidence="7">
    <location>
        <begin position="17"/>
        <end position="46"/>
    </location>
</feature>
<dbReference type="AlphaFoldDB" id="A0AA35QWY8"/>
<evidence type="ECO:0000256" key="4">
    <source>
        <dbReference type="ARBA" id="ARBA00022833"/>
    </source>
</evidence>
<organism evidence="8 9">
    <name type="scientific">Geodia barretti</name>
    <name type="common">Barrett's horny sponge</name>
    <dbReference type="NCBI Taxonomy" id="519541"/>
    <lineage>
        <taxon>Eukaryota</taxon>
        <taxon>Metazoa</taxon>
        <taxon>Porifera</taxon>
        <taxon>Demospongiae</taxon>
        <taxon>Heteroscleromorpha</taxon>
        <taxon>Tetractinellida</taxon>
        <taxon>Astrophorina</taxon>
        <taxon>Geodiidae</taxon>
        <taxon>Geodia</taxon>
    </lineage>
</organism>
<accession>A0AA35QWY8</accession>
<feature type="compositionally biased region" description="Gly residues" evidence="6">
    <location>
        <begin position="327"/>
        <end position="339"/>
    </location>
</feature>
<evidence type="ECO:0000256" key="3">
    <source>
        <dbReference type="ARBA" id="ARBA00022771"/>
    </source>
</evidence>
<keyword evidence="2" id="KW-0677">Repeat</keyword>
<evidence type="ECO:0000313" key="8">
    <source>
        <dbReference type="EMBL" id="CAI7995351.1"/>
    </source>
</evidence>
<protein>
    <submittedName>
        <fullName evidence="8">Zinc finger C2HC domain-containing protein 1A</fullName>
    </submittedName>
</protein>
<keyword evidence="3 5" id="KW-0863">Zinc-finger</keyword>
<dbReference type="GO" id="GO:0008270">
    <property type="term" value="F:zinc ion binding"/>
    <property type="evidence" value="ECO:0007669"/>
    <property type="project" value="UniProtKB-KW"/>
</dbReference>
<evidence type="ECO:0000256" key="1">
    <source>
        <dbReference type="ARBA" id="ARBA00022723"/>
    </source>
</evidence>
<name>A0AA35QWY8_GEOBA</name>
<feature type="compositionally biased region" description="Polar residues" evidence="6">
    <location>
        <begin position="256"/>
        <end position="271"/>
    </location>
</feature>
<dbReference type="Pfam" id="PF13913">
    <property type="entry name" value="zf-C2HC_2"/>
    <property type="match status" value="2"/>
</dbReference>
<dbReference type="EMBL" id="CASHTH010000244">
    <property type="protein sequence ID" value="CAI7995351.1"/>
    <property type="molecule type" value="Genomic_DNA"/>
</dbReference>
<reference evidence="8" key="1">
    <citation type="submission" date="2023-03" db="EMBL/GenBank/DDBJ databases">
        <authorList>
            <person name="Steffen K."/>
            <person name="Cardenas P."/>
        </authorList>
    </citation>
    <scope>NUCLEOTIDE SEQUENCE</scope>
</reference>
<dbReference type="Proteomes" id="UP001174909">
    <property type="component" value="Unassembled WGS sequence"/>
</dbReference>
<dbReference type="InterPro" id="IPR026319">
    <property type="entry name" value="ZC2HC1A/B-like"/>
</dbReference>
<evidence type="ECO:0000256" key="6">
    <source>
        <dbReference type="SAM" id="MobiDB-lite"/>
    </source>
</evidence>
<evidence type="ECO:0000259" key="7">
    <source>
        <dbReference type="PROSITE" id="PS52027"/>
    </source>
</evidence>
<gene>
    <name evidence="8" type="ORF">GBAR_LOCUS1680</name>
</gene>
<feature type="compositionally biased region" description="Basic residues" evidence="6">
    <location>
        <begin position="176"/>
        <end position="187"/>
    </location>
</feature>
<dbReference type="Gene3D" id="3.30.160.60">
    <property type="entry name" value="Classic Zinc Finger"/>
    <property type="match status" value="1"/>
</dbReference>
<sequence length="398" mass="44125">MAQMEVLQNGMSSEPVEFTPCSICGRTFNPEVLTRHERVCSKSQKLAHKRPVFDASKKRIEGTDLQSFLASRPYLNTKKPSTAEIKAAEKKKNWRRKHEDFINALRSAKEYTEAEATGKTIPPPRPSEPNPDYVQCPHCERRFEEYAAERHIPFCKEKHARIERKAQDKAMDKLNKRIQYKPPKLKKKSSDQDATPSKKSVHPPGYHLVPRKSNFSGTYTLDDENSPERQRSYQSPYGGAGGRNGGGHVVRAQVPKSFSQRMTTSSHTSATPARDLPGSSSDPWMRRHESVGAGEGENGGFASCDEKQQIRRRRSQLKTPQSVVAGFPGGHQGRGFGGGREGGKVGLARQIRGVSDGNGGQHSSSSFGGEGGDPMRLGPVKPKGKSRFVRLAIHHVFQ</sequence>
<keyword evidence="9" id="KW-1185">Reference proteome</keyword>
<feature type="region of interest" description="Disordered" evidence="6">
    <location>
        <begin position="112"/>
        <end position="131"/>
    </location>
</feature>
<feature type="domain" description="C2HC/C3H-type" evidence="7">
    <location>
        <begin position="132"/>
        <end position="161"/>
    </location>
</feature>
<feature type="region of interest" description="Disordered" evidence="6">
    <location>
        <begin position="351"/>
        <end position="383"/>
    </location>
</feature>
<dbReference type="PANTHER" id="PTHR13555">
    <property type="entry name" value="C2H2 ZINC FINGER CGI-62-RELATED"/>
    <property type="match status" value="1"/>
</dbReference>
<feature type="region of interest" description="Disordered" evidence="6">
    <location>
        <begin position="174"/>
        <end position="339"/>
    </location>
</feature>
<comment type="caution">
    <text evidence="8">The sequence shown here is derived from an EMBL/GenBank/DDBJ whole genome shotgun (WGS) entry which is preliminary data.</text>
</comment>
<proteinExistence type="predicted"/>
<evidence type="ECO:0000256" key="5">
    <source>
        <dbReference type="PROSITE-ProRule" id="PRU01371"/>
    </source>
</evidence>
<keyword evidence="4" id="KW-0862">Zinc</keyword>
<keyword evidence="1" id="KW-0479">Metal-binding</keyword>